<dbReference type="InterPro" id="IPR000941">
    <property type="entry name" value="Enolase"/>
</dbReference>
<dbReference type="SUPFAM" id="SSF54826">
    <property type="entry name" value="Enolase N-terminal domain-like"/>
    <property type="match status" value="1"/>
</dbReference>
<dbReference type="SMART" id="SM01193">
    <property type="entry name" value="Enolase_N"/>
    <property type="match status" value="1"/>
</dbReference>
<feature type="binding site" evidence="11">
    <location>
        <position position="316"/>
    </location>
    <ligand>
        <name>substrate</name>
    </ligand>
</feature>
<dbReference type="PROSITE" id="PS00164">
    <property type="entry name" value="ENOLASE"/>
    <property type="match status" value="1"/>
</dbReference>
<protein>
    <recommendedName>
        <fullName evidence="4 9">Enolase</fullName>
        <ecNumber evidence="3 9">4.2.1.11</ecNumber>
    </recommendedName>
    <alternativeName>
        <fullName evidence="9">2-phospho-D-glycerate hydro-lyase</fullName>
    </alternativeName>
    <alternativeName>
        <fullName evidence="9">2-phosphoglycerate dehydratase</fullName>
    </alternativeName>
</protein>
<dbReference type="SUPFAM" id="SSF51604">
    <property type="entry name" value="Enolase C-terminal domain-like"/>
    <property type="match status" value="1"/>
</dbReference>
<dbReference type="GO" id="GO:0009986">
    <property type="term" value="C:cell surface"/>
    <property type="evidence" value="ECO:0007669"/>
    <property type="project" value="UniProtKB-SubCell"/>
</dbReference>
<evidence type="ECO:0000256" key="9">
    <source>
        <dbReference type="HAMAP-Rule" id="MF_00318"/>
    </source>
</evidence>
<feature type="domain" description="Enolase C-terminal TIM barrel" evidence="13">
    <location>
        <begin position="140"/>
        <end position="420"/>
    </location>
</feature>
<dbReference type="Proteomes" id="UP000230405">
    <property type="component" value="Unassembled WGS sequence"/>
</dbReference>
<evidence type="ECO:0000256" key="12">
    <source>
        <dbReference type="PIRSR" id="PIRSR001400-3"/>
    </source>
</evidence>
<evidence type="ECO:0000313" key="16">
    <source>
        <dbReference type="Proteomes" id="UP000230405"/>
    </source>
</evidence>
<comment type="cofactor">
    <cofactor evidence="9">
        <name>Mg(2+)</name>
        <dbReference type="ChEBI" id="CHEBI:18420"/>
    </cofactor>
    <text evidence="9">Binds a second Mg(2+) ion via substrate during catalysis.</text>
</comment>
<keyword evidence="9" id="KW-0963">Cytoplasm</keyword>
<feature type="binding site" evidence="9 12">
    <location>
        <position position="242"/>
    </location>
    <ligand>
        <name>Mg(2+)</name>
        <dbReference type="ChEBI" id="CHEBI:18420"/>
    </ligand>
</feature>
<dbReference type="AlphaFoldDB" id="A0A2M7VGN8"/>
<dbReference type="PANTHER" id="PTHR11902">
    <property type="entry name" value="ENOLASE"/>
    <property type="match status" value="1"/>
</dbReference>
<dbReference type="GO" id="GO:0006096">
    <property type="term" value="P:glycolytic process"/>
    <property type="evidence" value="ECO:0007669"/>
    <property type="project" value="UniProtKB-UniRule"/>
</dbReference>
<keyword evidence="6 9" id="KW-0460">Magnesium</keyword>
<keyword evidence="5 9" id="KW-0964">Secreted</keyword>
<comment type="caution">
    <text evidence="15">The sequence shown here is derived from an EMBL/GenBank/DDBJ whole genome shotgun (WGS) entry which is preliminary data.</text>
</comment>
<evidence type="ECO:0000256" key="3">
    <source>
        <dbReference type="ARBA" id="ARBA00012058"/>
    </source>
</evidence>
<proteinExistence type="inferred from homology"/>
<dbReference type="InterPro" id="IPR020811">
    <property type="entry name" value="Enolase_N"/>
</dbReference>
<dbReference type="SFLD" id="SFLDF00002">
    <property type="entry name" value="enolase"/>
    <property type="match status" value="1"/>
</dbReference>
<dbReference type="Pfam" id="PF00113">
    <property type="entry name" value="Enolase_C"/>
    <property type="match status" value="1"/>
</dbReference>
<dbReference type="PRINTS" id="PR00148">
    <property type="entry name" value="ENOLASE"/>
</dbReference>
<keyword evidence="8 9" id="KW-0456">Lyase</keyword>
<feature type="binding site" evidence="11">
    <location>
        <begin position="368"/>
        <end position="371"/>
    </location>
    <ligand>
        <name>substrate</name>
    </ligand>
</feature>
<dbReference type="GO" id="GO:0000015">
    <property type="term" value="C:phosphopyruvate hydratase complex"/>
    <property type="evidence" value="ECO:0007669"/>
    <property type="project" value="InterPro"/>
</dbReference>
<keyword evidence="15" id="KW-0670">Pyruvate</keyword>
<dbReference type="InterPro" id="IPR029017">
    <property type="entry name" value="Enolase-like_N"/>
</dbReference>
<evidence type="ECO:0000259" key="13">
    <source>
        <dbReference type="SMART" id="SM01192"/>
    </source>
</evidence>
<feature type="binding site" evidence="11">
    <location>
        <position position="165"/>
    </location>
    <ligand>
        <name>substrate</name>
    </ligand>
</feature>
<evidence type="ECO:0000256" key="2">
    <source>
        <dbReference type="ARBA" id="ARBA00009604"/>
    </source>
</evidence>
<name>A0A2M7VGN8_9BACT</name>
<dbReference type="UniPathway" id="UPA00109">
    <property type="reaction ID" value="UER00187"/>
</dbReference>
<comment type="subcellular location">
    <subcellularLocation>
        <location evidence="9">Cytoplasm</location>
    </subcellularLocation>
    <subcellularLocation>
        <location evidence="9">Secreted</location>
    </subcellularLocation>
    <subcellularLocation>
        <location evidence="9">Cell surface</location>
    </subcellularLocation>
    <text evidence="9">Fractions of enolase are present in both the cytoplasm and on the cell surface.</text>
</comment>
<feature type="active site" description="Proton acceptor" evidence="9 10">
    <location>
        <position position="341"/>
    </location>
</feature>
<dbReference type="PIRSF" id="PIRSF001400">
    <property type="entry name" value="Enolase"/>
    <property type="match status" value="1"/>
</dbReference>
<feature type="binding site" evidence="11">
    <location>
        <position position="156"/>
    </location>
    <ligand>
        <name>substrate</name>
    </ligand>
</feature>
<evidence type="ECO:0000256" key="6">
    <source>
        <dbReference type="ARBA" id="ARBA00022842"/>
    </source>
</evidence>
<comment type="similarity">
    <text evidence="2 9">Belongs to the enolase family.</text>
</comment>
<dbReference type="InterPro" id="IPR020810">
    <property type="entry name" value="Enolase_C"/>
</dbReference>
<feature type="domain" description="Enolase N-terminal" evidence="14">
    <location>
        <begin position="6"/>
        <end position="131"/>
    </location>
</feature>
<gene>
    <name evidence="9" type="primary">eno</name>
    <name evidence="15" type="ORF">COX77_00795</name>
</gene>
<dbReference type="SMART" id="SM01192">
    <property type="entry name" value="Enolase_C"/>
    <property type="match status" value="1"/>
</dbReference>
<evidence type="ECO:0000256" key="4">
    <source>
        <dbReference type="ARBA" id="ARBA00017068"/>
    </source>
</evidence>
<comment type="function">
    <text evidence="9">Catalyzes the reversible conversion of 2-phosphoglycerate (2-PG) into phosphoenolpyruvate (PEP). It is essential for the degradation of carbohydrates via glycolysis.</text>
</comment>
<feature type="binding site" evidence="11">
    <location>
        <position position="286"/>
    </location>
    <ligand>
        <name>substrate</name>
    </ligand>
</feature>
<dbReference type="PANTHER" id="PTHR11902:SF1">
    <property type="entry name" value="ENOLASE"/>
    <property type="match status" value="1"/>
</dbReference>
<dbReference type="NCBIfam" id="TIGR01060">
    <property type="entry name" value="eno"/>
    <property type="match status" value="1"/>
</dbReference>
<dbReference type="InterPro" id="IPR020809">
    <property type="entry name" value="Enolase_CS"/>
</dbReference>
<reference evidence="16" key="1">
    <citation type="submission" date="2017-09" db="EMBL/GenBank/DDBJ databases">
        <title>Depth-based differentiation of microbial function through sediment-hosted aquifers and enrichment of novel symbionts in the deep terrestrial subsurface.</title>
        <authorList>
            <person name="Probst A.J."/>
            <person name="Ladd B."/>
            <person name="Jarett J.K."/>
            <person name="Geller-Mcgrath D.E."/>
            <person name="Sieber C.M.K."/>
            <person name="Emerson J.B."/>
            <person name="Anantharaman K."/>
            <person name="Thomas B.C."/>
            <person name="Malmstrom R."/>
            <person name="Stieglmeier M."/>
            <person name="Klingl A."/>
            <person name="Woyke T."/>
            <person name="Ryan C.M."/>
            <person name="Banfield J.F."/>
        </authorList>
    </citation>
    <scope>NUCLEOTIDE SEQUENCE [LARGE SCALE GENOMIC DNA]</scope>
</reference>
<dbReference type="GO" id="GO:0005576">
    <property type="term" value="C:extracellular region"/>
    <property type="evidence" value="ECO:0007669"/>
    <property type="project" value="UniProtKB-SubCell"/>
</dbReference>
<feature type="binding site" evidence="9 12">
    <location>
        <position position="316"/>
    </location>
    <ligand>
        <name>Mg(2+)</name>
        <dbReference type="ChEBI" id="CHEBI:18420"/>
    </ligand>
</feature>
<dbReference type="CDD" id="cd03313">
    <property type="entry name" value="enolase"/>
    <property type="match status" value="1"/>
</dbReference>
<evidence type="ECO:0000256" key="8">
    <source>
        <dbReference type="ARBA" id="ARBA00023239"/>
    </source>
</evidence>
<comment type="catalytic activity">
    <reaction evidence="9">
        <text>(2R)-2-phosphoglycerate = phosphoenolpyruvate + H2O</text>
        <dbReference type="Rhea" id="RHEA:10164"/>
        <dbReference type="ChEBI" id="CHEBI:15377"/>
        <dbReference type="ChEBI" id="CHEBI:58289"/>
        <dbReference type="ChEBI" id="CHEBI:58702"/>
        <dbReference type="EC" id="4.2.1.11"/>
    </reaction>
</comment>
<keyword evidence="9 12" id="KW-0479">Metal-binding</keyword>
<accession>A0A2M7VGN8</accession>
<evidence type="ECO:0000259" key="14">
    <source>
        <dbReference type="SMART" id="SM01193"/>
    </source>
</evidence>
<dbReference type="Pfam" id="PF03952">
    <property type="entry name" value="Enolase_N"/>
    <property type="match status" value="1"/>
</dbReference>
<dbReference type="GO" id="GO:0000287">
    <property type="term" value="F:magnesium ion binding"/>
    <property type="evidence" value="ECO:0007669"/>
    <property type="project" value="UniProtKB-UniRule"/>
</dbReference>
<evidence type="ECO:0000256" key="5">
    <source>
        <dbReference type="ARBA" id="ARBA00022525"/>
    </source>
</evidence>
<dbReference type="SFLD" id="SFLDS00001">
    <property type="entry name" value="Enolase"/>
    <property type="match status" value="1"/>
</dbReference>
<organism evidence="15 16">
    <name type="scientific">Candidatus Komeilibacteria bacterium CG_4_10_14_0_2_um_filter_37_10</name>
    <dbReference type="NCBI Taxonomy" id="1974470"/>
    <lineage>
        <taxon>Bacteria</taxon>
        <taxon>Candidatus Komeiliibacteriota</taxon>
    </lineage>
</organism>
<evidence type="ECO:0000256" key="1">
    <source>
        <dbReference type="ARBA" id="ARBA00005031"/>
    </source>
</evidence>
<sequence length="420" mass="46686">MFTKKITQIKARQILDSRGWPTLEVCVWDSSGESACAQVPSGASTGTHEALELRDNEHSYCGKGVNRAIAQVEVLGQEIVGLAVLELKEIDQILIDAYQQKKAAANATLGISLAVARLAARLSHQELFVWLNDYYGFPKVEHLPKPLVNVINAGQHADAKLVWQEFWLIPLSESFSNNQQMVVEIYQQLKKDLKQVGYNTNVGDEGGFAPAITDVEEVWSLLIAAINNSGYQLHRDVELGLDAGSSTFFTESSNQYGVNTTEKLTAQQMIELYGQWLQKYKLAAIEDGLAEDDWSGWQQMTKQLLAKDKNLLLIGDDLFTTNTDRLQLGIERQAANAILVKPNQIGTVSQTIAVIKLAQQNNYQIVISHRSGETTDDFISDLAVAVQAQYIKLGAPCRGERVAKYNRLTKIEEYLLSQNV</sequence>
<dbReference type="EC" id="4.2.1.11" evidence="3 9"/>
<feature type="binding site" evidence="9">
    <location>
        <position position="341"/>
    </location>
    <ligand>
        <name>(2R)-2-phosphoglycerate</name>
        <dbReference type="ChEBI" id="CHEBI:58289"/>
    </ligand>
</feature>
<dbReference type="SFLD" id="SFLDG00178">
    <property type="entry name" value="enolase"/>
    <property type="match status" value="1"/>
</dbReference>
<evidence type="ECO:0000256" key="7">
    <source>
        <dbReference type="ARBA" id="ARBA00023152"/>
    </source>
</evidence>
<comment type="pathway">
    <text evidence="1 9">Carbohydrate degradation; glycolysis; pyruvate from D-glyceraldehyde 3-phosphate: step 4/5.</text>
</comment>
<feature type="binding site" evidence="9">
    <location>
        <position position="164"/>
    </location>
    <ligand>
        <name>(2R)-2-phosphoglycerate</name>
        <dbReference type="ChEBI" id="CHEBI:58289"/>
    </ligand>
</feature>
<dbReference type="HAMAP" id="MF_00318">
    <property type="entry name" value="Enolase"/>
    <property type="match status" value="1"/>
</dbReference>
<comment type="cofactor">
    <cofactor evidence="12">
        <name>Mg(2+)</name>
        <dbReference type="ChEBI" id="CHEBI:18420"/>
    </cofactor>
    <text evidence="12">Mg(2+) is required for catalysis and for stabilizing the dimer.</text>
</comment>
<feature type="binding site" evidence="11">
    <location>
        <position position="392"/>
    </location>
    <ligand>
        <name>substrate</name>
    </ligand>
</feature>
<dbReference type="Gene3D" id="3.20.20.120">
    <property type="entry name" value="Enolase-like C-terminal domain"/>
    <property type="match status" value="1"/>
</dbReference>
<dbReference type="EMBL" id="PFPO01000015">
    <property type="protein sequence ID" value="PIZ99688.1"/>
    <property type="molecule type" value="Genomic_DNA"/>
</dbReference>
<feature type="binding site" evidence="9">
    <location>
        <position position="370"/>
    </location>
    <ligand>
        <name>(2R)-2-phosphoglycerate</name>
        <dbReference type="ChEBI" id="CHEBI:58289"/>
    </ligand>
</feature>
<feature type="binding site" evidence="9">
    <location>
        <position position="392"/>
    </location>
    <ligand>
        <name>(2R)-2-phosphoglycerate</name>
        <dbReference type="ChEBI" id="CHEBI:58289"/>
    </ligand>
</feature>
<dbReference type="GO" id="GO:0004634">
    <property type="term" value="F:phosphopyruvate hydratase activity"/>
    <property type="evidence" value="ECO:0007669"/>
    <property type="project" value="UniProtKB-UniRule"/>
</dbReference>
<evidence type="ECO:0000313" key="15">
    <source>
        <dbReference type="EMBL" id="PIZ99688.1"/>
    </source>
</evidence>
<feature type="binding site" evidence="9 12">
    <location>
        <position position="286"/>
    </location>
    <ligand>
        <name>Mg(2+)</name>
        <dbReference type="ChEBI" id="CHEBI:18420"/>
    </ligand>
</feature>
<keyword evidence="7 9" id="KW-0324">Glycolysis</keyword>
<evidence type="ECO:0000256" key="11">
    <source>
        <dbReference type="PIRSR" id="PIRSR001400-2"/>
    </source>
</evidence>
<feature type="binding site" evidence="9">
    <location>
        <position position="371"/>
    </location>
    <ligand>
        <name>(2R)-2-phosphoglycerate</name>
        <dbReference type="ChEBI" id="CHEBI:58289"/>
    </ligand>
</feature>
<dbReference type="Gene3D" id="3.30.390.10">
    <property type="entry name" value="Enolase-like, N-terminal domain"/>
    <property type="match status" value="1"/>
</dbReference>
<evidence type="ECO:0000256" key="10">
    <source>
        <dbReference type="PIRSR" id="PIRSR001400-1"/>
    </source>
</evidence>
<dbReference type="InterPro" id="IPR036849">
    <property type="entry name" value="Enolase-like_C_sf"/>
</dbReference>
<feature type="active site" description="Proton donor" evidence="9 10">
    <location>
        <position position="205"/>
    </location>
</feature>